<organism evidence="1 2">
    <name type="scientific">Ampelomyces quisqualis</name>
    <name type="common">Powdery mildew agent</name>
    <dbReference type="NCBI Taxonomy" id="50730"/>
    <lineage>
        <taxon>Eukaryota</taxon>
        <taxon>Fungi</taxon>
        <taxon>Dikarya</taxon>
        <taxon>Ascomycota</taxon>
        <taxon>Pezizomycotina</taxon>
        <taxon>Dothideomycetes</taxon>
        <taxon>Pleosporomycetidae</taxon>
        <taxon>Pleosporales</taxon>
        <taxon>Pleosporineae</taxon>
        <taxon>Phaeosphaeriaceae</taxon>
        <taxon>Ampelomyces</taxon>
    </lineage>
</organism>
<sequence length="154" mass="17360">MVLHRPEASNQSPSYIVLVLYNTLWGDFGRVAGYITSHGMYTIPYDMQICRVFNLVHGTPTTLTSFPLTRSAMTRKNGRGMHSRCQRGYWTGARNRELYFVFLENVQGPAGFLRLNAARLLSTCIAAALQASDFFSTSEESSQRCVHELKCLLV</sequence>
<protein>
    <submittedName>
        <fullName evidence="1">Uncharacterized protein</fullName>
    </submittedName>
</protein>
<keyword evidence="2" id="KW-1185">Reference proteome</keyword>
<accession>A0A6A5QWJ7</accession>
<dbReference type="EMBL" id="ML979133">
    <property type="protein sequence ID" value="KAF1919803.1"/>
    <property type="molecule type" value="Genomic_DNA"/>
</dbReference>
<proteinExistence type="predicted"/>
<dbReference type="AlphaFoldDB" id="A0A6A5QWJ7"/>
<evidence type="ECO:0000313" key="1">
    <source>
        <dbReference type="EMBL" id="KAF1919803.1"/>
    </source>
</evidence>
<reference evidence="1" key="1">
    <citation type="journal article" date="2020" name="Stud. Mycol.">
        <title>101 Dothideomycetes genomes: a test case for predicting lifestyles and emergence of pathogens.</title>
        <authorList>
            <person name="Haridas S."/>
            <person name="Albert R."/>
            <person name="Binder M."/>
            <person name="Bloem J."/>
            <person name="Labutti K."/>
            <person name="Salamov A."/>
            <person name="Andreopoulos B."/>
            <person name="Baker S."/>
            <person name="Barry K."/>
            <person name="Bills G."/>
            <person name="Bluhm B."/>
            <person name="Cannon C."/>
            <person name="Castanera R."/>
            <person name="Culley D."/>
            <person name="Daum C."/>
            <person name="Ezra D."/>
            <person name="Gonzalez J."/>
            <person name="Henrissat B."/>
            <person name="Kuo A."/>
            <person name="Liang C."/>
            <person name="Lipzen A."/>
            <person name="Lutzoni F."/>
            <person name="Magnuson J."/>
            <person name="Mondo S."/>
            <person name="Nolan M."/>
            <person name="Ohm R."/>
            <person name="Pangilinan J."/>
            <person name="Park H.-J."/>
            <person name="Ramirez L."/>
            <person name="Alfaro M."/>
            <person name="Sun H."/>
            <person name="Tritt A."/>
            <person name="Yoshinaga Y."/>
            <person name="Zwiers L.-H."/>
            <person name="Turgeon B."/>
            <person name="Goodwin S."/>
            <person name="Spatafora J."/>
            <person name="Crous P."/>
            <person name="Grigoriev I."/>
        </authorList>
    </citation>
    <scope>NUCLEOTIDE SEQUENCE</scope>
    <source>
        <strain evidence="1">HMLAC05119</strain>
    </source>
</reference>
<gene>
    <name evidence="1" type="ORF">BDU57DRAFT_153314</name>
</gene>
<evidence type="ECO:0000313" key="2">
    <source>
        <dbReference type="Proteomes" id="UP000800096"/>
    </source>
</evidence>
<name>A0A6A5QWJ7_AMPQU</name>
<dbReference type="Proteomes" id="UP000800096">
    <property type="component" value="Unassembled WGS sequence"/>
</dbReference>